<keyword evidence="5" id="KW-1185">Reference proteome</keyword>
<dbReference type="SUPFAM" id="SSF53756">
    <property type="entry name" value="UDP-Glycosyltransferase/glycogen phosphorylase"/>
    <property type="match status" value="1"/>
</dbReference>
<dbReference type="Pfam" id="PF00534">
    <property type="entry name" value="Glycos_transf_1"/>
    <property type="match status" value="1"/>
</dbReference>
<dbReference type="RefSeq" id="WP_397557596.1">
    <property type="nucleotide sequence ID" value="NZ_JBIQWL010000007.1"/>
</dbReference>
<organism evidence="4 5">
    <name type="scientific">Microbacterium alkaliflavum</name>
    <dbReference type="NCBI Taxonomy" id="3248839"/>
    <lineage>
        <taxon>Bacteria</taxon>
        <taxon>Bacillati</taxon>
        <taxon>Actinomycetota</taxon>
        <taxon>Actinomycetes</taxon>
        <taxon>Micrococcales</taxon>
        <taxon>Microbacteriaceae</taxon>
        <taxon>Microbacterium</taxon>
    </lineage>
</organism>
<evidence type="ECO:0000313" key="5">
    <source>
        <dbReference type="Proteomes" id="UP001610861"/>
    </source>
</evidence>
<evidence type="ECO:0000259" key="3">
    <source>
        <dbReference type="Pfam" id="PF00534"/>
    </source>
</evidence>
<protein>
    <recommendedName>
        <fullName evidence="1">D-inositol 3-phosphate glycosyltransferase</fullName>
    </recommendedName>
</protein>
<dbReference type="Proteomes" id="UP001610861">
    <property type="component" value="Unassembled WGS sequence"/>
</dbReference>
<dbReference type="PANTHER" id="PTHR45947:SF3">
    <property type="entry name" value="SULFOQUINOVOSYL TRANSFERASE SQD2"/>
    <property type="match status" value="1"/>
</dbReference>
<evidence type="ECO:0000313" key="4">
    <source>
        <dbReference type="EMBL" id="MFH8252163.1"/>
    </source>
</evidence>
<comment type="caution">
    <text evidence="4">The sequence shown here is derived from an EMBL/GenBank/DDBJ whole genome shotgun (WGS) entry which is preliminary data.</text>
</comment>
<keyword evidence="4" id="KW-0328">Glycosyltransferase</keyword>
<accession>A0ABW7QDF6</accession>
<keyword evidence="2 4" id="KW-0808">Transferase</keyword>
<dbReference type="EMBL" id="JBIQWL010000007">
    <property type="protein sequence ID" value="MFH8252163.1"/>
    <property type="molecule type" value="Genomic_DNA"/>
</dbReference>
<name>A0ABW7QDF6_9MICO</name>
<dbReference type="GO" id="GO:0016757">
    <property type="term" value="F:glycosyltransferase activity"/>
    <property type="evidence" value="ECO:0007669"/>
    <property type="project" value="UniProtKB-KW"/>
</dbReference>
<reference evidence="4 5" key="1">
    <citation type="submission" date="2024-09" db="EMBL/GenBank/DDBJ databases">
        <authorList>
            <person name="Pan X."/>
        </authorList>
    </citation>
    <scope>NUCLEOTIDE SEQUENCE [LARGE SCALE GENOMIC DNA]</scope>
    <source>
        <strain evidence="4 5">B2969</strain>
    </source>
</reference>
<dbReference type="Gene3D" id="3.40.50.2000">
    <property type="entry name" value="Glycogen Phosphorylase B"/>
    <property type="match status" value="2"/>
</dbReference>
<evidence type="ECO:0000256" key="1">
    <source>
        <dbReference type="ARBA" id="ARBA00021292"/>
    </source>
</evidence>
<dbReference type="InterPro" id="IPR001296">
    <property type="entry name" value="Glyco_trans_1"/>
</dbReference>
<dbReference type="InterPro" id="IPR050194">
    <property type="entry name" value="Glycosyltransferase_grp1"/>
</dbReference>
<feature type="domain" description="Glycosyl transferase family 1" evidence="3">
    <location>
        <begin position="193"/>
        <end position="336"/>
    </location>
</feature>
<gene>
    <name evidence="4" type="ORF">ACH3VR_17490</name>
</gene>
<sequence length="378" mass="41020">MSGILIHEWLARHGGSENVFEVLSRVFPDAERFCLWNDSQGRFDGVQESVLARTPLRRSKAAALPFMPAAWRRLPARDAEWILCSSHVFAHHARFGGPARHAPKLVYTHTPARYVWAPEMDGRGGSFVARAVSAPLKPLDRKRAAEPVAIAANSSFVARRIADAWDREATVIHPPIDAAAFASRSDDFTPAEQQTLAALPSEFLLGVSRFVPYKRLDRVIEAGVALGVPVVLAGQGPDEARLRALAADRHELVVFVHSPSFAVLKELYRRALALVFPAIEDFGIMPLEAMATGTPVVANAVGGTAESVVDGVTGALVHDWTHSELTSAVERAVAAQPEACEARAFEFDTPVFVDRVMEWVTTAIGTERAPASSGAQRP</sequence>
<evidence type="ECO:0000256" key="2">
    <source>
        <dbReference type="ARBA" id="ARBA00022679"/>
    </source>
</evidence>
<proteinExistence type="predicted"/>
<dbReference type="PANTHER" id="PTHR45947">
    <property type="entry name" value="SULFOQUINOVOSYL TRANSFERASE SQD2"/>
    <property type="match status" value="1"/>
</dbReference>